<evidence type="ECO:0000313" key="3">
    <source>
        <dbReference type="EMBL" id="GER47305.1"/>
    </source>
</evidence>
<organism evidence="3 4">
    <name type="scientific">Striga asiatica</name>
    <name type="common">Asiatic witchweed</name>
    <name type="synonym">Buchnera asiatica</name>
    <dbReference type="NCBI Taxonomy" id="4170"/>
    <lineage>
        <taxon>Eukaryota</taxon>
        <taxon>Viridiplantae</taxon>
        <taxon>Streptophyta</taxon>
        <taxon>Embryophyta</taxon>
        <taxon>Tracheophyta</taxon>
        <taxon>Spermatophyta</taxon>
        <taxon>Magnoliopsida</taxon>
        <taxon>eudicotyledons</taxon>
        <taxon>Gunneridae</taxon>
        <taxon>Pentapetalae</taxon>
        <taxon>asterids</taxon>
        <taxon>lamiids</taxon>
        <taxon>Lamiales</taxon>
        <taxon>Orobanchaceae</taxon>
        <taxon>Buchnereae</taxon>
        <taxon>Striga</taxon>
    </lineage>
</organism>
<dbReference type="AlphaFoldDB" id="A0A5A7QPJ3"/>
<feature type="transmembrane region" description="Helical" evidence="1">
    <location>
        <begin position="70"/>
        <end position="92"/>
    </location>
</feature>
<evidence type="ECO:0000256" key="1">
    <source>
        <dbReference type="SAM" id="Phobius"/>
    </source>
</evidence>
<keyword evidence="3" id="KW-0804">Transcription</keyword>
<keyword evidence="3" id="KW-0240">DNA-directed RNA polymerase</keyword>
<dbReference type="InterPro" id="IPR058353">
    <property type="entry name" value="DUF8040"/>
</dbReference>
<protein>
    <submittedName>
        <fullName evidence="3">DNA-directed RNA polymerase subunit beta</fullName>
    </submittedName>
</protein>
<keyword evidence="1" id="KW-0812">Transmembrane</keyword>
<name>A0A5A7QPJ3_STRAF</name>
<sequence>MGCGPSAQCSNPTFHRLIDLPEGGSDSTCPNTVWLTDYLYTCRAKKASIFHSRAVLVATRHGHYMDEVEVLLIVEDIMNTLTIVFFIAILYLKIVRQKKKKNRLTIPEHNGRPFFKMSDRLTRQVQHMQELICISDRVCVEQLRMDRNAFGRLCYLLEHVGKLQSSRSVPISEQVAIFLSVLSHHKKKKQWLSMILNDPSCATLTPDYRRKT</sequence>
<keyword evidence="4" id="KW-1185">Reference proteome</keyword>
<keyword evidence="1" id="KW-1133">Transmembrane helix</keyword>
<reference evidence="4" key="1">
    <citation type="journal article" date="2019" name="Curr. Biol.">
        <title>Genome Sequence of Striga asiatica Provides Insight into the Evolution of Plant Parasitism.</title>
        <authorList>
            <person name="Yoshida S."/>
            <person name="Kim S."/>
            <person name="Wafula E.K."/>
            <person name="Tanskanen J."/>
            <person name="Kim Y.M."/>
            <person name="Honaas L."/>
            <person name="Yang Z."/>
            <person name="Spallek T."/>
            <person name="Conn C.E."/>
            <person name="Ichihashi Y."/>
            <person name="Cheong K."/>
            <person name="Cui S."/>
            <person name="Der J.P."/>
            <person name="Gundlach H."/>
            <person name="Jiao Y."/>
            <person name="Hori C."/>
            <person name="Ishida J.K."/>
            <person name="Kasahara H."/>
            <person name="Kiba T."/>
            <person name="Kim M.S."/>
            <person name="Koo N."/>
            <person name="Laohavisit A."/>
            <person name="Lee Y.H."/>
            <person name="Lumba S."/>
            <person name="McCourt P."/>
            <person name="Mortimer J.C."/>
            <person name="Mutuku J.M."/>
            <person name="Nomura T."/>
            <person name="Sasaki-Sekimoto Y."/>
            <person name="Seto Y."/>
            <person name="Wang Y."/>
            <person name="Wakatake T."/>
            <person name="Sakakibara H."/>
            <person name="Demura T."/>
            <person name="Yamaguchi S."/>
            <person name="Yoneyama K."/>
            <person name="Manabe R.I."/>
            <person name="Nelson D.C."/>
            <person name="Schulman A.H."/>
            <person name="Timko M.P."/>
            <person name="dePamphilis C.W."/>
            <person name="Choi D."/>
            <person name="Shirasu K."/>
        </authorList>
    </citation>
    <scope>NUCLEOTIDE SEQUENCE [LARGE SCALE GENOMIC DNA]</scope>
    <source>
        <strain evidence="4">cv. UVA1</strain>
    </source>
</reference>
<keyword evidence="1" id="KW-0472">Membrane</keyword>
<feature type="domain" description="DUF8040" evidence="2">
    <location>
        <begin position="126"/>
        <end position="189"/>
    </location>
</feature>
<dbReference type="Proteomes" id="UP000325081">
    <property type="component" value="Unassembled WGS sequence"/>
</dbReference>
<gene>
    <name evidence="3" type="ORF">STAS_24397</name>
</gene>
<accession>A0A5A7QPJ3</accession>
<evidence type="ECO:0000259" key="2">
    <source>
        <dbReference type="Pfam" id="PF26138"/>
    </source>
</evidence>
<evidence type="ECO:0000313" key="4">
    <source>
        <dbReference type="Proteomes" id="UP000325081"/>
    </source>
</evidence>
<dbReference type="EMBL" id="BKCP01007848">
    <property type="protein sequence ID" value="GER47305.1"/>
    <property type="molecule type" value="Genomic_DNA"/>
</dbReference>
<proteinExistence type="predicted"/>
<dbReference type="OrthoDB" id="908718at2759"/>
<comment type="caution">
    <text evidence="3">The sequence shown here is derived from an EMBL/GenBank/DDBJ whole genome shotgun (WGS) entry which is preliminary data.</text>
</comment>
<dbReference type="GO" id="GO:0000428">
    <property type="term" value="C:DNA-directed RNA polymerase complex"/>
    <property type="evidence" value="ECO:0007669"/>
    <property type="project" value="UniProtKB-KW"/>
</dbReference>
<dbReference type="Pfam" id="PF26138">
    <property type="entry name" value="DUF8040"/>
    <property type="match status" value="1"/>
</dbReference>